<feature type="domain" description="HTH araC/xylS-type" evidence="4">
    <location>
        <begin position="200"/>
        <end position="298"/>
    </location>
</feature>
<proteinExistence type="predicted"/>
<evidence type="ECO:0000256" key="2">
    <source>
        <dbReference type="ARBA" id="ARBA00023125"/>
    </source>
</evidence>
<dbReference type="PRINTS" id="PR00032">
    <property type="entry name" value="HTHARAC"/>
</dbReference>
<name>A0A7Z2T2P8_9VIBR</name>
<keyword evidence="3" id="KW-0804">Transcription</keyword>
<reference evidence="5 6" key="1">
    <citation type="submission" date="2020-01" db="EMBL/GenBank/DDBJ databases">
        <title>Whole genome and functional gene identification of agarase of Vibrio HN897.</title>
        <authorList>
            <person name="Liu Y."/>
            <person name="Zhao Z."/>
        </authorList>
    </citation>
    <scope>NUCLEOTIDE SEQUENCE [LARGE SCALE GENOMIC DNA]</scope>
    <source>
        <strain evidence="5 6">HN897</strain>
    </source>
</reference>
<dbReference type="Gene3D" id="1.10.10.60">
    <property type="entry name" value="Homeodomain-like"/>
    <property type="match status" value="2"/>
</dbReference>
<sequence>MKSQLKFYSHQSKTLSDCGDVLDIDFSNQALGWEGVILEKGRSPHFYPDNVYTPYFYFALALDKELNWNIGSGENLTAIKAVADDIWINPPETPFTHDISEPCHFVILAIESRLFLDSCPLNIEKMNLQFLNNYNVSDPVIKGIMDLFILEVKAKGRNGLNYVNQLISLLANHYVQNYSNYLDLQKTLQAESKFDQNQMDKVDHYIDKHIAHPISVDDLADLLSCSKFYFLREFKKLMGITPYQYIIGKRLELAKQKLVNINANIAEISQQCGFNDQSHFTRAFKNQYGITPRQYIKQSND</sequence>
<dbReference type="SMART" id="SM00342">
    <property type="entry name" value="HTH_ARAC"/>
    <property type="match status" value="1"/>
</dbReference>
<keyword evidence="1" id="KW-0805">Transcription regulation</keyword>
<dbReference type="GO" id="GO:0043565">
    <property type="term" value="F:sequence-specific DNA binding"/>
    <property type="evidence" value="ECO:0007669"/>
    <property type="project" value="InterPro"/>
</dbReference>
<dbReference type="PROSITE" id="PS01124">
    <property type="entry name" value="HTH_ARAC_FAMILY_2"/>
    <property type="match status" value="1"/>
</dbReference>
<protein>
    <submittedName>
        <fullName evidence="5">AraC family transcriptional regulator</fullName>
    </submittedName>
</protein>
<dbReference type="InterPro" id="IPR020449">
    <property type="entry name" value="Tscrpt_reg_AraC-type_HTH"/>
</dbReference>
<evidence type="ECO:0000259" key="4">
    <source>
        <dbReference type="PROSITE" id="PS01124"/>
    </source>
</evidence>
<dbReference type="GO" id="GO:0003700">
    <property type="term" value="F:DNA-binding transcription factor activity"/>
    <property type="evidence" value="ECO:0007669"/>
    <property type="project" value="InterPro"/>
</dbReference>
<evidence type="ECO:0000313" key="6">
    <source>
        <dbReference type="Proteomes" id="UP000464262"/>
    </source>
</evidence>
<evidence type="ECO:0000256" key="1">
    <source>
        <dbReference type="ARBA" id="ARBA00023015"/>
    </source>
</evidence>
<dbReference type="PANTHER" id="PTHR43280">
    <property type="entry name" value="ARAC-FAMILY TRANSCRIPTIONAL REGULATOR"/>
    <property type="match status" value="1"/>
</dbReference>
<dbReference type="InterPro" id="IPR009057">
    <property type="entry name" value="Homeodomain-like_sf"/>
</dbReference>
<keyword evidence="2" id="KW-0238">DNA-binding</keyword>
<dbReference type="KEGG" id="vas:GT360_05870"/>
<evidence type="ECO:0000256" key="3">
    <source>
        <dbReference type="ARBA" id="ARBA00023163"/>
    </source>
</evidence>
<gene>
    <name evidence="5" type="ORF">GT360_05870</name>
</gene>
<dbReference type="EMBL" id="CP047475">
    <property type="protein sequence ID" value="QIA63068.1"/>
    <property type="molecule type" value="Genomic_DNA"/>
</dbReference>
<organism evidence="5 6">
    <name type="scientific">Vibrio astriarenae</name>
    <dbReference type="NCBI Taxonomy" id="1481923"/>
    <lineage>
        <taxon>Bacteria</taxon>
        <taxon>Pseudomonadati</taxon>
        <taxon>Pseudomonadota</taxon>
        <taxon>Gammaproteobacteria</taxon>
        <taxon>Vibrionales</taxon>
        <taxon>Vibrionaceae</taxon>
        <taxon>Vibrio</taxon>
    </lineage>
</organism>
<dbReference type="PANTHER" id="PTHR43280:SF28">
    <property type="entry name" value="HTH-TYPE TRANSCRIPTIONAL ACTIVATOR RHAS"/>
    <property type="match status" value="1"/>
</dbReference>
<accession>A0A7Z2T2P8</accession>
<dbReference type="InterPro" id="IPR018062">
    <property type="entry name" value="HTH_AraC-typ_CS"/>
</dbReference>
<dbReference type="Proteomes" id="UP000464262">
    <property type="component" value="Chromosome 1"/>
</dbReference>
<dbReference type="RefSeq" id="WP_164647973.1">
    <property type="nucleotide sequence ID" value="NZ_CP047475.1"/>
</dbReference>
<dbReference type="Pfam" id="PF12833">
    <property type="entry name" value="HTH_18"/>
    <property type="match status" value="1"/>
</dbReference>
<dbReference type="InterPro" id="IPR018060">
    <property type="entry name" value="HTH_AraC"/>
</dbReference>
<dbReference type="SUPFAM" id="SSF46689">
    <property type="entry name" value="Homeodomain-like"/>
    <property type="match status" value="2"/>
</dbReference>
<dbReference type="PROSITE" id="PS00041">
    <property type="entry name" value="HTH_ARAC_FAMILY_1"/>
    <property type="match status" value="1"/>
</dbReference>
<dbReference type="AlphaFoldDB" id="A0A7Z2T2P8"/>
<keyword evidence="6" id="KW-1185">Reference proteome</keyword>
<evidence type="ECO:0000313" key="5">
    <source>
        <dbReference type="EMBL" id="QIA63068.1"/>
    </source>
</evidence>